<dbReference type="GO" id="GO:0003676">
    <property type="term" value="F:nucleic acid binding"/>
    <property type="evidence" value="ECO:0007669"/>
    <property type="project" value="InterPro"/>
</dbReference>
<dbReference type="Gene3D" id="3.40.50.150">
    <property type="entry name" value="Vaccinia Virus protein VP39"/>
    <property type="match status" value="1"/>
</dbReference>
<dbReference type="InterPro" id="IPR050320">
    <property type="entry name" value="N5-glutamine_MTase"/>
</dbReference>
<dbReference type="Pfam" id="PF05175">
    <property type="entry name" value="MTS"/>
    <property type="match status" value="1"/>
</dbReference>
<comment type="catalytic activity">
    <reaction evidence="4 5">
        <text>L-glutaminyl-[peptide chain release factor] + S-adenosyl-L-methionine = N(5)-methyl-L-glutaminyl-[peptide chain release factor] + S-adenosyl-L-homocysteine + H(+)</text>
        <dbReference type="Rhea" id="RHEA:42896"/>
        <dbReference type="Rhea" id="RHEA-COMP:10271"/>
        <dbReference type="Rhea" id="RHEA-COMP:10272"/>
        <dbReference type="ChEBI" id="CHEBI:15378"/>
        <dbReference type="ChEBI" id="CHEBI:30011"/>
        <dbReference type="ChEBI" id="CHEBI:57856"/>
        <dbReference type="ChEBI" id="CHEBI:59789"/>
        <dbReference type="ChEBI" id="CHEBI:61891"/>
        <dbReference type="EC" id="2.1.1.297"/>
    </reaction>
</comment>
<gene>
    <name evidence="5" type="primary">prmC</name>
    <name evidence="8" type="ORF">AUP43_17590</name>
</gene>
<evidence type="ECO:0000313" key="8">
    <source>
        <dbReference type="EMBL" id="KZD12034.1"/>
    </source>
</evidence>
<dbReference type="PANTHER" id="PTHR18895:SF74">
    <property type="entry name" value="MTRF1L RELEASE FACTOR GLUTAMINE METHYLTRANSFERASE"/>
    <property type="match status" value="1"/>
</dbReference>
<evidence type="ECO:0000256" key="5">
    <source>
        <dbReference type="HAMAP-Rule" id="MF_02126"/>
    </source>
</evidence>
<dbReference type="InterPro" id="IPR019874">
    <property type="entry name" value="RF_methyltr_PrmC"/>
</dbReference>
<proteinExistence type="inferred from homology"/>
<dbReference type="NCBIfam" id="TIGR03534">
    <property type="entry name" value="RF_mod_PrmC"/>
    <property type="match status" value="1"/>
</dbReference>
<dbReference type="NCBIfam" id="TIGR00536">
    <property type="entry name" value="hemK_fam"/>
    <property type="match status" value="1"/>
</dbReference>
<evidence type="ECO:0000256" key="2">
    <source>
        <dbReference type="ARBA" id="ARBA00022679"/>
    </source>
</evidence>
<comment type="caution">
    <text evidence="8">The sequence shown here is derived from an EMBL/GenBank/DDBJ whole genome shotgun (WGS) entry which is preliminary data.</text>
</comment>
<reference evidence="8 9" key="1">
    <citation type="submission" date="2015-12" db="EMBL/GenBank/DDBJ databases">
        <title>Genome sequence of Oceanibaculum pacificum MCCC 1A02656.</title>
        <authorList>
            <person name="Lu L."/>
            <person name="Lai Q."/>
            <person name="Shao Z."/>
            <person name="Qian P."/>
        </authorList>
    </citation>
    <scope>NUCLEOTIDE SEQUENCE [LARGE SCALE GENOMIC DNA]</scope>
    <source>
        <strain evidence="8 9">MCCC 1A02656</strain>
    </source>
</reference>
<dbReference type="AlphaFoldDB" id="A0A154WET0"/>
<evidence type="ECO:0000256" key="3">
    <source>
        <dbReference type="ARBA" id="ARBA00022691"/>
    </source>
</evidence>
<comment type="similarity">
    <text evidence="5">Belongs to the protein N5-glutamine methyltransferase family. PrmC subfamily.</text>
</comment>
<dbReference type="RefSeq" id="WP_067553284.1">
    <property type="nucleotide sequence ID" value="NZ_LPXN01000060.1"/>
</dbReference>
<dbReference type="Pfam" id="PF17827">
    <property type="entry name" value="PrmC_N"/>
    <property type="match status" value="1"/>
</dbReference>
<dbReference type="Gene3D" id="1.10.8.10">
    <property type="entry name" value="DNA helicase RuvA subunit, C-terminal domain"/>
    <property type="match status" value="1"/>
</dbReference>
<keyword evidence="3 5" id="KW-0949">S-adenosyl-L-methionine</keyword>
<feature type="binding site" evidence="5">
    <location>
        <begin position="123"/>
        <end position="127"/>
    </location>
    <ligand>
        <name>S-adenosyl-L-methionine</name>
        <dbReference type="ChEBI" id="CHEBI:59789"/>
    </ligand>
</feature>
<dbReference type="EC" id="2.1.1.297" evidence="5"/>
<feature type="binding site" evidence="5">
    <location>
        <position position="146"/>
    </location>
    <ligand>
        <name>S-adenosyl-L-methionine</name>
        <dbReference type="ChEBI" id="CHEBI:59789"/>
    </ligand>
</feature>
<evidence type="ECO:0000313" key="9">
    <source>
        <dbReference type="Proteomes" id="UP000076400"/>
    </source>
</evidence>
<accession>A0A154WET0</accession>
<evidence type="ECO:0000259" key="7">
    <source>
        <dbReference type="Pfam" id="PF17827"/>
    </source>
</evidence>
<dbReference type="PROSITE" id="PS00092">
    <property type="entry name" value="N6_MTASE"/>
    <property type="match status" value="1"/>
</dbReference>
<dbReference type="InterPro" id="IPR002052">
    <property type="entry name" value="DNA_methylase_N6_adenine_CS"/>
</dbReference>
<keyword evidence="2 5" id="KW-0808">Transferase</keyword>
<evidence type="ECO:0000256" key="4">
    <source>
        <dbReference type="ARBA" id="ARBA00048391"/>
    </source>
</evidence>
<sequence>MTRTVGLALCAATARLKQTGVEQPRLDARLLLADALGVPAHRLILEPNAPVPDMAAEAFERALARRVAREPVSRILGRREFWSLNFRVTPATLDPRPDSETLVEAVLDAFPDRQAGLRVLDFGTGTGCLLLAVLSEYPASRGLGIDTSVEAVETARDNAEDLALADRAEMRAGDWGQGIGGEFDIILSNPPYIEAGTVPTLAPEVARYDPRGALTAGPDGLEAYRALMPHLARLLAPGGQAFLELGAGQADAVAALAQSQGLAVLGRRADLGGIVRCLRLGRQAF</sequence>
<dbReference type="InterPro" id="IPR040758">
    <property type="entry name" value="PrmC_N"/>
</dbReference>
<dbReference type="EMBL" id="LPXN01000060">
    <property type="protein sequence ID" value="KZD12034.1"/>
    <property type="molecule type" value="Genomic_DNA"/>
</dbReference>
<evidence type="ECO:0000256" key="1">
    <source>
        <dbReference type="ARBA" id="ARBA00022603"/>
    </source>
</evidence>
<dbReference type="InterPro" id="IPR029063">
    <property type="entry name" value="SAM-dependent_MTases_sf"/>
</dbReference>
<feature type="binding site" evidence="5">
    <location>
        <position position="189"/>
    </location>
    <ligand>
        <name>S-adenosyl-L-methionine</name>
        <dbReference type="ChEBI" id="CHEBI:59789"/>
    </ligand>
</feature>
<dbReference type="GO" id="GO:0032259">
    <property type="term" value="P:methylation"/>
    <property type="evidence" value="ECO:0007669"/>
    <property type="project" value="UniProtKB-KW"/>
</dbReference>
<dbReference type="SUPFAM" id="SSF53335">
    <property type="entry name" value="S-adenosyl-L-methionine-dependent methyltransferases"/>
    <property type="match status" value="1"/>
</dbReference>
<dbReference type="Proteomes" id="UP000076400">
    <property type="component" value="Unassembled WGS sequence"/>
</dbReference>
<dbReference type="InterPro" id="IPR007848">
    <property type="entry name" value="Small_mtfrase_dom"/>
</dbReference>
<feature type="binding site" evidence="5">
    <location>
        <begin position="189"/>
        <end position="192"/>
    </location>
    <ligand>
        <name>substrate</name>
    </ligand>
</feature>
<feature type="binding site" evidence="5">
    <location>
        <position position="175"/>
    </location>
    <ligand>
        <name>S-adenosyl-L-methionine</name>
        <dbReference type="ChEBI" id="CHEBI:59789"/>
    </ligand>
</feature>
<dbReference type="PRINTS" id="PR00507">
    <property type="entry name" value="N12N6MTFRASE"/>
</dbReference>
<dbReference type="STRING" id="580166.AUP43_17590"/>
<dbReference type="InterPro" id="IPR004556">
    <property type="entry name" value="HemK-like"/>
</dbReference>
<feature type="domain" description="Release factor glutamine methyltransferase N-terminal" evidence="7">
    <location>
        <begin position="9"/>
        <end position="77"/>
    </location>
</feature>
<keyword evidence="9" id="KW-1185">Reference proteome</keyword>
<name>A0A154WET0_9PROT</name>
<dbReference type="CDD" id="cd02440">
    <property type="entry name" value="AdoMet_MTases"/>
    <property type="match status" value="1"/>
</dbReference>
<dbReference type="GO" id="GO:0102559">
    <property type="term" value="F:peptide chain release factor N(5)-glutamine methyltransferase activity"/>
    <property type="evidence" value="ECO:0007669"/>
    <property type="project" value="UniProtKB-EC"/>
</dbReference>
<keyword evidence="1 5" id="KW-0489">Methyltransferase</keyword>
<feature type="domain" description="Methyltransferase small" evidence="6">
    <location>
        <begin position="106"/>
        <end position="196"/>
    </location>
</feature>
<evidence type="ECO:0000259" key="6">
    <source>
        <dbReference type="Pfam" id="PF05175"/>
    </source>
</evidence>
<organism evidence="8 9">
    <name type="scientific">Oceanibaculum pacificum</name>
    <dbReference type="NCBI Taxonomy" id="580166"/>
    <lineage>
        <taxon>Bacteria</taxon>
        <taxon>Pseudomonadati</taxon>
        <taxon>Pseudomonadota</taxon>
        <taxon>Alphaproteobacteria</taxon>
        <taxon>Rhodospirillales</taxon>
        <taxon>Oceanibaculaceae</taxon>
        <taxon>Oceanibaculum</taxon>
    </lineage>
</organism>
<dbReference type="HAMAP" id="MF_02126">
    <property type="entry name" value="RF_methyltr_PrmC"/>
    <property type="match status" value="1"/>
</dbReference>
<protein>
    <recommendedName>
        <fullName evidence="5">Release factor glutamine methyltransferase</fullName>
        <shortName evidence="5">RF MTase</shortName>
        <ecNumber evidence="5">2.1.1.297</ecNumber>
    </recommendedName>
    <alternativeName>
        <fullName evidence="5">N5-glutamine methyltransferase PrmC</fullName>
    </alternativeName>
    <alternativeName>
        <fullName evidence="5">Protein-(glutamine-N5) MTase PrmC</fullName>
    </alternativeName>
    <alternativeName>
        <fullName evidence="5">Protein-glutamine N-methyltransferase PrmC</fullName>
    </alternativeName>
</protein>
<comment type="function">
    <text evidence="5">Methylates the class 1 translation termination release factors RF1/PrfA and RF2/PrfB on the glutamine residue of the universally conserved GGQ motif.</text>
</comment>
<dbReference type="PANTHER" id="PTHR18895">
    <property type="entry name" value="HEMK METHYLTRANSFERASE"/>
    <property type="match status" value="1"/>
</dbReference>